<protein>
    <recommendedName>
        <fullName evidence="5">HMG box domain-containing protein</fullName>
    </recommendedName>
</protein>
<dbReference type="VEuPathDB" id="FungiDB:PV09_06039"/>
<dbReference type="InParanoid" id="A0A0D2ATY9"/>
<dbReference type="HOGENOM" id="CLU_362890_0_0_1"/>
<dbReference type="GeneID" id="27314012"/>
<dbReference type="GO" id="GO:0003677">
    <property type="term" value="F:DNA binding"/>
    <property type="evidence" value="ECO:0007669"/>
    <property type="project" value="UniProtKB-UniRule"/>
</dbReference>
<keyword evidence="7" id="KW-1185">Reference proteome</keyword>
<sequence>MELQEKLDSLGLGQYSTILYENGFEDWNTVLDITEDDLDSLGFKRGHRRILQKEIAIARGLNASPPIETARPTSSTPSIGALVTTQESYEKRTKRRYRWHPRADPNAPKKPKTAYVNFADHLRSDKAIASLSFVDIAREVGRQWQMLDPETKQEWENRAAQAMQEYEEQMDEYRKTKQYQDYQVYLETFKKAPGKLARQKIKSDSASSITSPRRSESSGPDRSPSASIDSPTMLSAETALRDECRSTLTAAFMELSVFRREYVKEQPFSGNDLPSETLVADVEALLHRMYRIPGAADALSLIELCMLAALGIHFARGSISRDQQHRLFATVCVLMEGLSISEASYARLMRVLLCLTIYAITEKHLSARTFITAGLALARLKHFHMDQDCSRDDWRKIYRTLVFTECWLSQTLGYNPRNLDIHIRNAVEPNIPDSSIENAIQWQAVRIAIIGNEISTIIRQQNDVPQEAIRYLSGQLELWQRELPHIMQLASILSSNSGSIGRLNEQAMLVVHIIYLGAMMLLYGQSLSSAHEPDGKTDNPEMVNHRAICLVAGEQISGLIKTISSSQSWSPWSFFHIYWVFNACNVLLLGAAQALRNRSTNDYDRLISHARTCLSSLESCAQDEPVASRYLSMMAPIYEALKRLRESPHVELKRRKSEHKISINDLLASDDGARSPTSLGRWNTIDDELPGIIQQVTVLLRDPFGRAQQNSVADEQYPTPPSNADMLFWFRV</sequence>
<dbReference type="Proteomes" id="UP000053259">
    <property type="component" value="Unassembled WGS sequence"/>
</dbReference>
<name>A0A0D2ATY9_9PEZI</name>
<dbReference type="InterPro" id="IPR013761">
    <property type="entry name" value="SAM/pointed_sf"/>
</dbReference>
<keyword evidence="2 3" id="KW-0539">Nucleus</keyword>
<dbReference type="SMART" id="SM00398">
    <property type="entry name" value="HMG"/>
    <property type="match status" value="1"/>
</dbReference>
<evidence type="ECO:0000256" key="3">
    <source>
        <dbReference type="PROSITE-ProRule" id="PRU00267"/>
    </source>
</evidence>
<evidence type="ECO:0000313" key="7">
    <source>
        <dbReference type="Proteomes" id="UP000053259"/>
    </source>
</evidence>
<dbReference type="InterPro" id="IPR001660">
    <property type="entry name" value="SAM"/>
</dbReference>
<dbReference type="EMBL" id="KN847548">
    <property type="protein sequence ID" value="KIW02589.1"/>
    <property type="molecule type" value="Genomic_DNA"/>
</dbReference>
<dbReference type="InterPro" id="IPR036910">
    <property type="entry name" value="HMG_box_dom_sf"/>
</dbReference>
<evidence type="ECO:0000313" key="6">
    <source>
        <dbReference type="EMBL" id="KIW02589.1"/>
    </source>
</evidence>
<dbReference type="PANTHER" id="PTHR46040">
    <property type="entry name" value="HIGH MOBILITY GROUP PROTEIN 2"/>
    <property type="match status" value="1"/>
</dbReference>
<dbReference type="PANTHER" id="PTHR46040:SF3">
    <property type="entry name" value="HIGH MOBILITY GROUP PROTEIN 2"/>
    <property type="match status" value="1"/>
</dbReference>
<dbReference type="CDD" id="cd12148">
    <property type="entry name" value="fungal_TF_MHR"/>
    <property type="match status" value="1"/>
</dbReference>
<dbReference type="STRING" id="253628.A0A0D2ATY9"/>
<evidence type="ECO:0000256" key="2">
    <source>
        <dbReference type="ARBA" id="ARBA00023242"/>
    </source>
</evidence>
<dbReference type="SUPFAM" id="SSF47095">
    <property type="entry name" value="HMG-box"/>
    <property type="match status" value="1"/>
</dbReference>
<feature type="compositionally biased region" description="Polar residues" evidence="4">
    <location>
        <begin position="224"/>
        <end position="233"/>
    </location>
</feature>
<dbReference type="Pfam" id="PF00536">
    <property type="entry name" value="SAM_1"/>
    <property type="match status" value="1"/>
</dbReference>
<dbReference type="Pfam" id="PF00505">
    <property type="entry name" value="HMG_box"/>
    <property type="match status" value="1"/>
</dbReference>
<evidence type="ECO:0000256" key="4">
    <source>
        <dbReference type="SAM" id="MobiDB-lite"/>
    </source>
</evidence>
<organism evidence="6 7">
    <name type="scientific">Verruconis gallopava</name>
    <dbReference type="NCBI Taxonomy" id="253628"/>
    <lineage>
        <taxon>Eukaryota</taxon>
        <taxon>Fungi</taxon>
        <taxon>Dikarya</taxon>
        <taxon>Ascomycota</taxon>
        <taxon>Pezizomycotina</taxon>
        <taxon>Dothideomycetes</taxon>
        <taxon>Pleosporomycetidae</taxon>
        <taxon>Venturiales</taxon>
        <taxon>Sympoventuriaceae</taxon>
        <taxon>Verruconis</taxon>
    </lineage>
</organism>
<dbReference type="PROSITE" id="PS50118">
    <property type="entry name" value="HMG_BOX_2"/>
    <property type="match status" value="1"/>
</dbReference>
<dbReference type="Gene3D" id="1.10.30.10">
    <property type="entry name" value="High mobility group box domain"/>
    <property type="match status" value="1"/>
</dbReference>
<reference evidence="6 7" key="1">
    <citation type="submission" date="2015-01" db="EMBL/GenBank/DDBJ databases">
        <title>The Genome Sequence of Ochroconis gallopava CBS43764.</title>
        <authorList>
            <consortium name="The Broad Institute Genomics Platform"/>
            <person name="Cuomo C."/>
            <person name="de Hoog S."/>
            <person name="Gorbushina A."/>
            <person name="Stielow B."/>
            <person name="Teixiera M."/>
            <person name="Abouelleil A."/>
            <person name="Chapman S.B."/>
            <person name="Priest M."/>
            <person name="Young S.K."/>
            <person name="Wortman J."/>
            <person name="Nusbaum C."/>
            <person name="Birren B."/>
        </authorList>
    </citation>
    <scope>NUCLEOTIDE SEQUENCE [LARGE SCALE GENOMIC DNA]</scope>
    <source>
        <strain evidence="6 7">CBS 43764</strain>
    </source>
</reference>
<dbReference type="GO" id="GO:0010468">
    <property type="term" value="P:regulation of gene expression"/>
    <property type="evidence" value="ECO:0007669"/>
    <property type="project" value="TreeGrafter"/>
</dbReference>
<dbReference type="OrthoDB" id="1919336at2759"/>
<gene>
    <name evidence="6" type="ORF">PV09_06039</name>
</gene>
<feature type="domain" description="HMG box" evidence="5">
    <location>
        <begin position="108"/>
        <end position="174"/>
    </location>
</feature>
<dbReference type="AlphaFoldDB" id="A0A0D2ATY9"/>
<dbReference type="SUPFAM" id="SSF47769">
    <property type="entry name" value="SAM/Pointed domain"/>
    <property type="match status" value="1"/>
</dbReference>
<dbReference type="Gene3D" id="1.10.150.50">
    <property type="entry name" value="Transcription Factor, Ets-1"/>
    <property type="match status" value="1"/>
</dbReference>
<evidence type="ECO:0000256" key="1">
    <source>
        <dbReference type="ARBA" id="ARBA00023125"/>
    </source>
</evidence>
<feature type="region of interest" description="Disordered" evidence="4">
    <location>
        <begin position="196"/>
        <end position="233"/>
    </location>
</feature>
<dbReference type="RefSeq" id="XP_016212458.1">
    <property type="nucleotide sequence ID" value="XM_016359622.1"/>
</dbReference>
<dbReference type="InterPro" id="IPR009071">
    <property type="entry name" value="HMG_box_dom"/>
</dbReference>
<accession>A0A0D2ATY9</accession>
<feature type="DNA-binding region" description="HMG box" evidence="3">
    <location>
        <begin position="108"/>
        <end position="174"/>
    </location>
</feature>
<dbReference type="GO" id="GO:0005634">
    <property type="term" value="C:nucleus"/>
    <property type="evidence" value="ECO:0007669"/>
    <property type="project" value="UniProtKB-UniRule"/>
</dbReference>
<dbReference type="InterPro" id="IPR051965">
    <property type="entry name" value="ChromReg_NeuronalGeneExpr"/>
</dbReference>
<evidence type="ECO:0000259" key="5">
    <source>
        <dbReference type="PROSITE" id="PS50118"/>
    </source>
</evidence>
<keyword evidence="1 3" id="KW-0238">DNA-binding</keyword>
<proteinExistence type="predicted"/>